<dbReference type="Proteomes" id="UP000481153">
    <property type="component" value="Unassembled WGS sequence"/>
</dbReference>
<evidence type="ECO:0000313" key="3">
    <source>
        <dbReference type="Proteomes" id="UP000481153"/>
    </source>
</evidence>
<gene>
    <name evidence="2" type="ORF">Ae201684_017338</name>
</gene>
<reference evidence="2 3" key="1">
    <citation type="submission" date="2019-07" db="EMBL/GenBank/DDBJ databases">
        <title>Genomics analysis of Aphanomyces spp. identifies a new class of oomycete effector associated with host adaptation.</title>
        <authorList>
            <person name="Gaulin E."/>
        </authorList>
    </citation>
    <scope>NUCLEOTIDE SEQUENCE [LARGE SCALE GENOMIC DNA]</scope>
    <source>
        <strain evidence="2 3">ATCC 201684</strain>
    </source>
</reference>
<sequence>MAYVQALRNFVTESLDGVDTAGLSQICSLFHLDASTLPSKPDVVRSIIDLVVMDRDTALGLFVAWKQAITSPGAPAIVLDNANFANAFLPTIASSPRKQIVPPTTPKTMFDFVLDRELTVIANEVKIVETAYKEAERGLHQGEISYDKIKRFLQTLTKLRAKDDQFRILLLEKNQNLQADNARLYKLEAHTRQQLEFFVDGCARLRTKHDAIIEEFSQHTAIEASAHDFVLQLYGGELAFTLALTATLHFKCARLCETQEALQQAHDTISDLRATLDQKNEMLQVIHAKWDAAAKDATCARLQLRKCRKRLREADQLASDCSLLRHRVYSLQKMACDLLGLTQVQTVALNDAKGPFVKSIEHNSIAWRVLTYLTTLGTPSMSLSRQGLAPFPELKHPPKHRHDLSHDLPALVFVGADTELHREAIHHFSHRFGYHTFDVDAWRSVVSTPESALDDIPFEQLARTIQSSFPVVLHSWTNLQPQDIHRLVQHGVDATAVVDLDGSSAILAQLGTYRPLLQAASTTSTLSVDQIVHEADALVQSMQDKQYNQVHLHWDADLTVLNERCAMMAEEMNGRMAVEWKKYLELMAEKKAEKLAKLNKAAAASSNQKDKPRTPAKGKNPPAKPATRQAASPAKSPKPGSKPSSPAKTTSSQDKARRTTSVGLEKK</sequence>
<dbReference type="AlphaFoldDB" id="A0A6G0WB75"/>
<dbReference type="EMBL" id="VJMJ01000294">
    <property type="protein sequence ID" value="KAF0723843.1"/>
    <property type="molecule type" value="Genomic_DNA"/>
</dbReference>
<dbReference type="VEuPathDB" id="FungiDB:AeMF1_003813"/>
<evidence type="ECO:0000256" key="1">
    <source>
        <dbReference type="SAM" id="MobiDB-lite"/>
    </source>
</evidence>
<keyword evidence="3" id="KW-1185">Reference proteome</keyword>
<name>A0A6G0WB75_9STRA</name>
<comment type="caution">
    <text evidence="2">The sequence shown here is derived from an EMBL/GenBank/DDBJ whole genome shotgun (WGS) entry which is preliminary data.</text>
</comment>
<evidence type="ECO:0000313" key="2">
    <source>
        <dbReference type="EMBL" id="KAF0723843.1"/>
    </source>
</evidence>
<proteinExistence type="predicted"/>
<protein>
    <submittedName>
        <fullName evidence="2">Uncharacterized protein</fullName>
    </submittedName>
</protein>
<accession>A0A6G0WB75</accession>
<organism evidence="2 3">
    <name type="scientific">Aphanomyces euteiches</name>
    <dbReference type="NCBI Taxonomy" id="100861"/>
    <lineage>
        <taxon>Eukaryota</taxon>
        <taxon>Sar</taxon>
        <taxon>Stramenopiles</taxon>
        <taxon>Oomycota</taxon>
        <taxon>Saprolegniomycetes</taxon>
        <taxon>Saprolegniales</taxon>
        <taxon>Verrucalvaceae</taxon>
        <taxon>Aphanomyces</taxon>
    </lineage>
</organism>
<feature type="compositionally biased region" description="Low complexity" evidence="1">
    <location>
        <begin position="630"/>
        <end position="652"/>
    </location>
</feature>
<feature type="region of interest" description="Disordered" evidence="1">
    <location>
        <begin position="598"/>
        <end position="667"/>
    </location>
</feature>